<dbReference type="InterPro" id="IPR012291">
    <property type="entry name" value="CBM2_carb-bd_dom_sf"/>
</dbReference>
<proteinExistence type="inferred from homology"/>
<dbReference type="Proteomes" id="UP000190797">
    <property type="component" value="Chromosome"/>
</dbReference>
<dbReference type="PANTHER" id="PTHR34002:SF9">
    <property type="entry name" value="XYLOGLUCAN-SPECIFIC ENDO-BETA-1,4-GLUCANASE A"/>
    <property type="match status" value="1"/>
</dbReference>
<dbReference type="InterPro" id="IPR002594">
    <property type="entry name" value="GH12"/>
</dbReference>
<dbReference type="InterPro" id="IPR003961">
    <property type="entry name" value="FN3_dom"/>
</dbReference>
<dbReference type="InterPro" id="IPR036116">
    <property type="entry name" value="FN3_sf"/>
</dbReference>
<dbReference type="Pfam" id="PF00553">
    <property type="entry name" value="CBM_2"/>
    <property type="match status" value="1"/>
</dbReference>
<dbReference type="Gene3D" id="2.60.40.290">
    <property type="match status" value="1"/>
</dbReference>
<keyword evidence="4 5" id="KW-0624">Polysaccharide degradation</keyword>
<dbReference type="GO" id="GO:0030247">
    <property type="term" value="F:polysaccharide binding"/>
    <property type="evidence" value="ECO:0007669"/>
    <property type="project" value="UniProtKB-UniRule"/>
</dbReference>
<dbReference type="SMART" id="SM00637">
    <property type="entry name" value="CBD_II"/>
    <property type="match status" value="1"/>
</dbReference>
<dbReference type="GO" id="GO:0000272">
    <property type="term" value="P:polysaccharide catabolic process"/>
    <property type="evidence" value="ECO:0007669"/>
    <property type="project" value="UniProtKB-KW"/>
</dbReference>
<keyword evidence="5" id="KW-0378">Hydrolase</keyword>
<evidence type="ECO:0000256" key="5">
    <source>
        <dbReference type="RuleBase" id="RU361163"/>
    </source>
</evidence>
<dbReference type="InterPro" id="IPR001919">
    <property type="entry name" value="CBD2"/>
</dbReference>
<dbReference type="OrthoDB" id="2557744at2"/>
<protein>
    <recommendedName>
        <fullName evidence="12">Glycosyl hydrolase family 5</fullName>
    </recommendedName>
</protein>
<sequence length="457" mass="46967">MRHAHIHLIIGALLALGLFAVPAQAAPVICEKYGSTTVQNGRYVVINNVWGADTAQCIDVNQNGGFTITQAAHNKPTNGAPASYPAIYAGCHYANCSTGSGLPMQASSSSFGSLRSSVSMSYPSSGTWDAAYDIWFDPTPRTDGQNTGAEIMIWLNKQGSIQPVGSQVGTVNLAGGTWQVWFGNIGWNVISYVRTSPASSLDFTINTFYADAISRGYAQRSWYLTSVQAGFEPWVGGAGLAVNAFSFSSGGGGTDVTAPSTPGAPTASGTTSTSTTLTWGASTDSGGTGVAGYDIMRATGDTFARVGSSTTTSYTDTGLSPSTTYRYRIRARDGAGNVSPDSATVTVTTQAGGGGGGSCAVTATTQNTWNNGYVIQPVTVTNRGTSAMNGWTVTFTLPSGHTITGIWNATYTVSGGTVTVKGLAHNAALAAGAGTSFGYQATRPDGNTQVPSGYTCA</sequence>
<feature type="signal peptide" evidence="7">
    <location>
        <begin position="1"/>
        <end position="25"/>
    </location>
</feature>
<evidence type="ECO:0000313" key="11">
    <source>
        <dbReference type="Proteomes" id="UP000190797"/>
    </source>
</evidence>
<evidence type="ECO:0000256" key="3">
    <source>
        <dbReference type="ARBA" id="ARBA00023295"/>
    </source>
</evidence>
<dbReference type="PROSITE" id="PS50853">
    <property type="entry name" value="FN3"/>
    <property type="match status" value="1"/>
</dbReference>
<dbReference type="CDD" id="cd00063">
    <property type="entry name" value="FN3"/>
    <property type="match status" value="1"/>
</dbReference>
<dbReference type="SMART" id="SM00060">
    <property type="entry name" value="FN3"/>
    <property type="match status" value="1"/>
</dbReference>
<dbReference type="InterPro" id="IPR008965">
    <property type="entry name" value="CBM2/CBM3_carb-bd_dom_sf"/>
</dbReference>
<evidence type="ECO:0000256" key="4">
    <source>
        <dbReference type="ARBA" id="ARBA00023326"/>
    </source>
</evidence>
<evidence type="ECO:0000256" key="6">
    <source>
        <dbReference type="SAM" id="MobiDB-lite"/>
    </source>
</evidence>
<evidence type="ECO:0000259" key="8">
    <source>
        <dbReference type="PROSITE" id="PS50853"/>
    </source>
</evidence>
<dbReference type="Pfam" id="PF00041">
    <property type="entry name" value="fn3"/>
    <property type="match status" value="1"/>
</dbReference>
<keyword evidence="2 5" id="KW-0119">Carbohydrate metabolism</keyword>
<evidence type="ECO:0000256" key="2">
    <source>
        <dbReference type="ARBA" id="ARBA00023277"/>
    </source>
</evidence>
<feature type="compositionally biased region" description="Low complexity" evidence="6">
    <location>
        <begin position="257"/>
        <end position="281"/>
    </location>
</feature>
<dbReference type="Gene3D" id="2.60.40.10">
    <property type="entry name" value="Immunoglobulins"/>
    <property type="match status" value="1"/>
</dbReference>
<reference evidence="11" key="1">
    <citation type="journal article" date="2017" name="Med. Chem. Commun.">
        <title>Nonomuraea sp. ATCC 55076 harbours the largest actinomycete chromosome to date and the kistamicin biosynthetic gene cluster.</title>
        <authorList>
            <person name="Nazari B."/>
            <person name="Forneris C.C."/>
            <person name="Gibson M.I."/>
            <person name="Moon K."/>
            <person name="Schramma K.R."/>
            <person name="Seyedsayamdost M.R."/>
        </authorList>
    </citation>
    <scope>NUCLEOTIDE SEQUENCE [LARGE SCALE GENOMIC DNA]</scope>
    <source>
        <strain evidence="11">ATCC 55076</strain>
    </source>
</reference>
<dbReference type="PROSITE" id="PS51173">
    <property type="entry name" value="CBM2"/>
    <property type="match status" value="1"/>
</dbReference>
<evidence type="ECO:0008006" key="12">
    <source>
        <dbReference type="Google" id="ProtNLM"/>
    </source>
</evidence>
<dbReference type="InterPro" id="IPR013319">
    <property type="entry name" value="GH11/12"/>
</dbReference>
<evidence type="ECO:0000256" key="1">
    <source>
        <dbReference type="ARBA" id="ARBA00005519"/>
    </source>
</evidence>
<dbReference type="Pfam" id="PF01670">
    <property type="entry name" value="Glyco_hydro_12"/>
    <property type="match status" value="1"/>
</dbReference>
<dbReference type="EMBL" id="CP017717">
    <property type="protein sequence ID" value="AQZ68103.1"/>
    <property type="molecule type" value="Genomic_DNA"/>
</dbReference>
<dbReference type="KEGG" id="noa:BKM31_47520"/>
<dbReference type="SUPFAM" id="SSF49384">
    <property type="entry name" value="Carbohydrate-binding domain"/>
    <property type="match status" value="1"/>
</dbReference>
<dbReference type="GO" id="GO:0008810">
    <property type="term" value="F:cellulase activity"/>
    <property type="evidence" value="ECO:0007669"/>
    <property type="project" value="InterPro"/>
</dbReference>
<keyword evidence="3 5" id="KW-0326">Glycosidase</keyword>
<dbReference type="InterPro" id="IPR013320">
    <property type="entry name" value="ConA-like_dom_sf"/>
</dbReference>
<dbReference type="Gene3D" id="2.60.120.180">
    <property type="match status" value="1"/>
</dbReference>
<gene>
    <name evidence="10" type="ORF">BKM31_47520</name>
</gene>
<feature type="domain" description="CBM2" evidence="9">
    <location>
        <begin position="352"/>
        <end position="457"/>
    </location>
</feature>
<keyword evidence="7" id="KW-0732">Signal</keyword>
<evidence type="ECO:0000313" key="10">
    <source>
        <dbReference type="EMBL" id="AQZ68103.1"/>
    </source>
</evidence>
<feature type="region of interest" description="Disordered" evidence="6">
    <location>
        <begin position="252"/>
        <end position="281"/>
    </location>
</feature>
<dbReference type="SUPFAM" id="SSF49265">
    <property type="entry name" value="Fibronectin type III"/>
    <property type="match status" value="1"/>
</dbReference>
<feature type="chain" id="PRO_5012324052" description="Glycosyl hydrolase family 5" evidence="7">
    <location>
        <begin position="26"/>
        <end position="457"/>
    </location>
</feature>
<feature type="domain" description="Fibronectin type-III" evidence="8">
    <location>
        <begin position="261"/>
        <end position="352"/>
    </location>
</feature>
<dbReference type="PANTHER" id="PTHR34002">
    <property type="entry name" value="BLR1656 PROTEIN"/>
    <property type="match status" value="1"/>
</dbReference>
<dbReference type="STRING" id="1909395.BKM31_47520"/>
<evidence type="ECO:0000259" key="9">
    <source>
        <dbReference type="PROSITE" id="PS51173"/>
    </source>
</evidence>
<name>A0A1V0AD39_9ACTN</name>
<keyword evidence="11" id="KW-1185">Reference proteome</keyword>
<accession>A0A1V0AD39</accession>
<evidence type="ECO:0000256" key="7">
    <source>
        <dbReference type="SAM" id="SignalP"/>
    </source>
</evidence>
<dbReference type="RefSeq" id="WP_080044421.1">
    <property type="nucleotide sequence ID" value="NZ_CP017717.1"/>
</dbReference>
<dbReference type="InterPro" id="IPR013783">
    <property type="entry name" value="Ig-like_fold"/>
</dbReference>
<dbReference type="SUPFAM" id="SSF49899">
    <property type="entry name" value="Concanavalin A-like lectins/glucanases"/>
    <property type="match status" value="1"/>
</dbReference>
<dbReference type="AlphaFoldDB" id="A0A1V0AD39"/>
<organism evidence="10 11">
    <name type="scientific">[Actinomadura] parvosata subsp. kistnae</name>
    <dbReference type="NCBI Taxonomy" id="1909395"/>
    <lineage>
        <taxon>Bacteria</taxon>
        <taxon>Bacillati</taxon>
        <taxon>Actinomycetota</taxon>
        <taxon>Actinomycetes</taxon>
        <taxon>Streptosporangiales</taxon>
        <taxon>Streptosporangiaceae</taxon>
        <taxon>Nonomuraea</taxon>
    </lineage>
</organism>
<comment type="similarity">
    <text evidence="1 5">Belongs to the glycosyl hydrolase 12 (cellulase H) family.</text>
</comment>